<dbReference type="Proteomes" id="UP000242450">
    <property type="component" value="Chromosome 22"/>
</dbReference>
<dbReference type="InterPro" id="IPR007783">
    <property type="entry name" value="eIF3d"/>
</dbReference>
<dbReference type="AlphaFoldDB" id="A0A212CD36"/>
<keyword evidence="1" id="KW-0963">Cytoplasm</keyword>
<dbReference type="Pfam" id="PF05091">
    <property type="entry name" value="eIF-3_zeta"/>
    <property type="match status" value="2"/>
</dbReference>
<keyword evidence="2" id="KW-0396">Initiation factor</keyword>
<evidence type="ECO:0000256" key="5">
    <source>
        <dbReference type="SAM" id="MobiDB-lite"/>
    </source>
</evidence>
<dbReference type="GO" id="GO:0003743">
    <property type="term" value="F:translation initiation factor activity"/>
    <property type="evidence" value="ECO:0007669"/>
    <property type="project" value="UniProtKB-KW"/>
</dbReference>
<evidence type="ECO:0000256" key="3">
    <source>
        <dbReference type="ARBA" id="ARBA00022884"/>
    </source>
</evidence>
<evidence type="ECO:0000313" key="6">
    <source>
        <dbReference type="EMBL" id="OWK03913.1"/>
    </source>
</evidence>
<keyword evidence="4" id="KW-0648">Protein biosynthesis</keyword>
<accession>A0A212CD36</accession>
<sequence length="387" mass="44839">KYSSQFGGGSQYAYFHEEDETSFQLVDTARTQKTAYQRNRMRFAQRNLRRDKDRRNMLQFNLQTLPKSAKQKESECCGALEYYDKAFDRITTRSEKPLRSIKRIFHTVTTTDDPVIRKLAKTQGNVFATDAILATLMSCTRSVYSWDIVVQRVGSKLFFDKRDNSDFGKKPGKERYNFPNPNPFVEDDMDKNEIASVAYRYRRWKLGDDIDLIVRCEHDGVMTGANGEVSFINIKTLNEWDSRHCNGVDWRQKLDSQRGAVIATELKNNSYKLARWTCCALLAGSEYLKLGYVSRYHVKDSSRHVILGTQQFKPNEFASQINLSVENAWGILRCVIDICMKLEEGKYLILKDPNKQVIRVYSLPDGTFSSDEDDEEEEEEEEEEEGV</sequence>
<evidence type="ECO:0000256" key="1">
    <source>
        <dbReference type="ARBA" id="ARBA00022490"/>
    </source>
</evidence>
<dbReference type="EMBL" id="MKHE01000022">
    <property type="protein sequence ID" value="OWK03913.1"/>
    <property type="molecule type" value="Genomic_DNA"/>
</dbReference>
<organism evidence="6 7">
    <name type="scientific">Cervus elaphus hippelaphus</name>
    <name type="common">European red deer</name>
    <dbReference type="NCBI Taxonomy" id="46360"/>
    <lineage>
        <taxon>Eukaryota</taxon>
        <taxon>Metazoa</taxon>
        <taxon>Chordata</taxon>
        <taxon>Craniata</taxon>
        <taxon>Vertebrata</taxon>
        <taxon>Euteleostomi</taxon>
        <taxon>Mammalia</taxon>
        <taxon>Eutheria</taxon>
        <taxon>Laurasiatheria</taxon>
        <taxon>Artiodactyla</taxon>
        <taxon>Ruminantia</taxon>
        <taxon>Pecora</taxon>
        <taxon>Cervidae</taxon>
        <taxon>Cervinae</taxon>
        <taxon>Cervus</taxon>
    </lineage>
</organism>
<feature type="compositionally biased region" description="Acidic residues" evidence="5">
    <location>
        <begin position="370"/>
        <end position="387"/>
    </location>
</feature>
<evidence type="ECO:0000313" key="7">
    <source>
        <dbReference type="Proteomes" id="UP000242450"/>
    </source>
</evidence>
<dbReference type="OrthoDB" id="16538at2759"/>
<proteinExistence type="predicted"/>
<feature type="non-terminal residue" evidence="6">
    <location>
        <position position="1"/>
    </location>
</feature>
<dbReference type="GO" id="GO:0005852">
    <property type="term" value="C:eukaryotic translation initiation factor 3 complex"/>
    <property type="evidence" value="ECO:0007669"/>
    <property type="project" value="InterPro"/>
</dbReference>
<protein>
    <submittedName>
        <fullName evidence="6">EIF3D</fullName>
    </submittedName>
</protein>
<dbReference type="PANTHER" id="PTHR12399:SF0">
    <property type="entry name" value="EUKARYOTIC TRANSLATION INITIATION FACTOR 3 SUBUNIT D"/>
    <property type="match status" value="1"/>
</dbReference>
<name>A0A212CD36_CEREH</name>
<comment type="caution">
    <text evidence="6">The sequence shown here is derived from an EMBL/GenBank/DDBJ whole genome shotgun (WGS) entry which is preliminary data.</text>
</comment>
<keyword evidence="3" id="KW-0694">RNA-binding</keyword>
<evidence type="ECO:0000256" key="2">
    <source>
        <dbReference type="ARBA" id="ARBA00022540"/>
    </source>
</evidence>
<dbReference type="PANTHER" id="PTHR12399">
    <property type="entry name" value="EUKARYOTIC TRANSLATION INITIATION FACTOR 3 SUBUNIT 7"/>
    <property type="match status" value="1"/>
</dbReference>
<dbReference type="GO" id="GO:0003723">
    <property type="term" value="F:RNA binding"/>
    <property type="evidence" value="ECO:0007669"/>
    <property type="project" value="UniProtKB-KW"/>
</dbReference>
<evidence type="ECO:0000256" key="4">
    <source>
        <dbReference type="ARBA" id="ARBA00022917"/>
    </source>
</evidence>
<feature type="region of interest" description="Disordered" evidence="5">
    <location>
        <begin position="364"/>
        <end position="387"/>
    </location>
</feature>
<keyword evidence="7" id="KW-1185">Reference proteome</keyword>
<gene>
    <name evidence="6" type="ORF">Celaphus_00014125</name>
</gene>
<reference evidence="6 7" key="1">
    <citation type="journal article" date="2018" name="Mol. Genet. Genomics">
        <title>The red deer Cervus elaphus genome CerEla1.0: sequencing, annotating, genes, and chromosomes.</title>
        <authorList>
            <person name="Bana N.A."/>
            <person name="Nyiri A."/>
            <person name="Nagy J."/>
            <person name="Frank K."/>
            <person name="Nagy T."/>
            <person name="Steger V."/>
            <person name="Schiller M."/>
            <person name="Lakatos P."/>
            <person name="Sugar L."/>
            <person name="Horn P."/>
            <person name="Barta E."/>
            <person name="Orosz L."/>
        </authorList>
    </citation>
    <scope>NUCLEOTIDE SEQUENCE [LARGE SCALE GENOMIC DNA]</scope>
    <source>
        <strain evidence="6">Hungarian</strain>
    </source>
</reference>